<evidence type="ECO:0000313" key="1">
    <source>
        <dbReference type="EMBL" id="GHB24473.1"/>
    </source>
</evidence>
<name>A0ABQ3E601_9HYPH</name>
<dbReference type="Proteomes" id="UP000637980">
    <property type="component" value="Unassembled WGS sequence"/>
</dbReference>
<sequence>MTDDDEYSPPKMLTPYDLYAETGDGNPLAPPYQDEQLWKVVERHFPEITRKTLVYKQITAEAAVEATDNAIRDYCAWDASWDGRSFREDGQPLILYDHKHSGSALIKQAIQAIDDRDLKSWREAKALMPYSTRRLIMDTAARVGPNIRRLGDRAVLALGPSPSNLQAHSKDWHIERSILKAALKQSSKGGRPSYAYKDYAVRECVHLWETLSGKTAIQPALQAR</sequence>
<keyword evidence="2" id="KW-1185">Reference proteome</keyword>
<gene>
    <name evidence="1" type="ORF">GCM10007094_10650</name>
</gene>
<evidence type="ECO:0000313" key="2">
    <source>
        <dbReference type="Proteomes" id="UP000637980"/>
    </source>
</evidence>
<proteinExistence type="predicted"/>
<organism evidence="1 2">
    <name type="scientific">Pseudovibrio japonicus</name>
    <dbReference type="NCBI Taxonomy" id="366534"/>
    <lineage>
        <taxon>Bacteria</taxon>
        <taxon>Pseudomonadati</taxon>
        <taxon>Pseudomonadota</taxon>
        <taxon>Alphaproteobacteria</taxon>
        <taxon>Hyphomicrobiales</taxon>
        <taxon>Stappiaceae</taxon>
        <taxon>Pseudovibrio</taxon>
    </lineage>
</organism>
<protein>
    <submittedName>
        <fullName evidence="1">Uncharacterized protein</fullName>
    </submittedName>
</protein>
<dbReference type="RefSeq" id="WP_189435753.1">
    <property type="nucleotide sequence ID" value="NZ_BMXE01000002.1"/>
</dbReference>
<comment type="caution">
    <text evidence="1">The sequence shown here is derived from an EMBL/GenBank/DDBJ whole genome shotgun (WGS) entry which is preliminary data.</text>
</comment>
<reference evidence="2" key="1">
    <citation type="journal article" date="2019" name="Int. J. Syst. Evol. Microbiol.">
        <title>The Global Catalogue of Microorganisms (GCM) 10K type strain sequencing project: providing services to taxonomists for standard genome sequencing and annotation.</title>
        <authorList>
            <consortium name="The Broad Institute Genomics Platform"/>
            <consortium name="The Broad Institute Genome Sequencing Center for Infectious Disease"/>
            <person name="Wu L."/>
            <person name="Ma J."/>
        </authorList>
    </citation>
    <scope>NUCLEOTIDE SEQUENCE [LARGE SCALE GENOMIC DNA]</scope>
    <source>
        <strain evidence="2">KCTC 12861</strain>
    </source>
</reference>
<accession>A0ABQ3E601</accession>
<dbReference type="EMBL" id="BMXE01000002">
    <property type="protein sequence ID" value="GHB24473.1"/>
    <property type="molecule type" value="Genomic_DNA"/>
</dbReference>